<keyword evidence="4 6" id="KW-0479">Metal-binding</keyword>
<dbReference type="PRINTS" id="PR00599">
    <property type="entry name" value="MAPEPTIDASE"/>
</dbReference>
<name>C2EJM1_9LACO</name>
<evidence type="ECO:0000313" key="9">
    <source>
        <dbReference type="EMBL" id="EEJ73314.1"/>
    </source>
</evidence>
<dbReference type="Proteomes" id="UP000003531">
    <property type="component" value="Unassembled WGS sequence"/>
</dbReference>
<comment type="similarity">
    <text evidence="6">Belongs to the peptidase M24A family. Methionine aminopeptidase type 1 subfamily.</text>
</comment>
<evidence type="ECO:0000256" key="4">
    <source>
        <dbReference type="ARBA" id="ARBA00022723"/>
    </source>
</evidence>
<comment type="subunit">
    <text evidence="6">Monomer.</text>
</comment>
<dbReference type="GO" id="GO:0046872">
    <property type="term" value="F:metal ion binding"/>
    <property type="evidence" value="ECO:0007669"/>
    <property type="project" value="UniProtKB-UniRule"/>
</dbReference>
<protein>
    <recommendedName>
        <fullName evidence="6 7">Methionine aminopeptidase</fullName>
        <shortName evidence="6">MAP</shortName>
        <shortName evidence="6">MetAP</shortName>
        <ecNumber evidence="6 7">3.4.11.18</ecNumber>
    </recommendedName>
    <alternativeName>
        <fullName evidence="6">Peptidase M</fullName>
    </alternativeName>
</protein>
<feature type="binding site" evidence="6">
    <location>
        <position position="243"/>
    </location>
    <ligand>
        <name>a divalent metal cation</name>
        <dbReference type="ChEBI" id="CHEBI:60240"/>
        <label>1</label>
    </ligand>
</feature>
<comment type="function">
    <text evidence="1 6">Removes the N-terminal methionine from nascent proteins. The N-terminal methionine is often cleaved when the second residue in the primary sequence is small and uncharged (Met-Ala-, Cys, Gly, Pro, Ser, Thr, or Val). Requires deformylation of the N(alpha)-formylated initiator methionine before it can be hydrolyzed.</text>
</comment>
<evidence type="ECO:0000256" key="3">
    <source>
        <dbReference type="ARBA" id="ARBA00022670"/>
    </source>
</evidence>
<dbReference type="SUPFAM" id="SSF55920">
    <property type="entry name" value="Creatinase/aminopeptidase"/>
    <property type="match status" value="1"/>
</dbReference>
<dbReference type="AlphaFoldDB" id="C2EJM1"/>
<comment type="cofactor">
    <cofactor evidence="6">
        <name>Co(2+)</name>
        <dbReference type="ChEBI" id="CHEBI:48828"/>
    </cofactor>
    <cofactor evidence="6">
        <name>Zn(2+)</name>
        <dbReference type="ChEBI" id="CHEBI:29105"/>
    </cofactor>
    <cofactor evidence="6">
        <name>Mn(2+)</name>
        <dbReference type="ChEBI" id="CHEBI:29035"/>
    </cofactor>
    <cofactor evidence="6">
        <name>Fe(2+)</name>
        <dbReference type="ChEBI" id="CHEBI:29033"/>
    </cofactor>
    <text evidence="6">Binds 2 divalent metal cations per subunit. Has a high-affinity and a low affinity metal-binding site. The true nature of the physiological cofactor is under debate. The enzyme is active with cobalt, zinc, manganese or divalent iron ions. Most likely, methionine aminopeptidases function as mononuclear Fe(2+)-metalloproteases under physiological conditions, and the catalytically relevant metal-binding site has been assigned to the histidine-containing high-affinity site.</text>
</comment>
<dbReference type="GO" id="GO:0070006">
    <property type="term" value="F:metalloaminopeptidase activity"/>
    <property type="evidence" value="ECO:0007669"/>
    <property type="project" value="UniProtKB-UniRule"/>
</dbReference>
<comment type="catalytic activity">
    <reaction evidence="6 7">
        <text>Release of N-terminal amino acids, preferentially methionine, from peptides and arylamides.</text>
        <dbReference type="EC" id="3.4.11.18"/>
    </reaction>
</comment>
<evidence type="ECO:0000259" key="8">
    <source>
        <dbReference type="Pfam" id="PF00557"/>
    </source>
</evidence>
<dbReference type="GO" id="GO:0006508">
    <property type="term" value="P:proteolysis"/>
    <property type="evidence" value="ECO:0007669"/>
    <property type="project" value="UniProtKB-KW"/>
</dbReference>
<dbReference type="EMBL" id="ACGT01000041">
    <property type="protein sequence ID" value="EEJ73314.1"/>
    <property type="molecule type" value="Genomic_DNA"/>
</dbReference>
<dbReference type="InterPro" id="IPR002467">
    <property type="entry name" value="Pept_M24A_MAP1"/>
</dbReference>
<dbReference type="PANTHER" id="PTHR43330">
    <property type="entry name" value="METHIONINE AMINOPEPTIDASE"/>
    <property type="match status" value="1"/>
</dbReference>
<dbReference type="HOGENOM" id="CLU_015857_0_1_9"/>
<dbReference type="InterPro" id="IPR036005">
    <property type="entry name" value="Creatinase/aminopeptidase-like"/>
</dbReference>
<dbReference type="GO" id="GO:0005829">
    <property type="term" value="C:cytosol"/>
    <property type="evidence" value="ECO:0007669"/>
    <property type="project" value="TreeGrafter"/>
</dbReference>
<keyword evidence="5 6" id="KW-0378">Hydrolase</keyword>
<keyword evidence="3 6" id="KW-0645">Protease</keyword>
<feature type="binding site" evidence="6">
    <location>
        <position position="185"/>
    </location>
    <ligand>
        <name>substrate</name>
    </ligand>
</feature>
<evidence type="ECO:0000256" key="2">
    <source>
        <dbReference type="ARBA" id="ARBA00022438"/>
    </source>
</evidence>
<feature type="binding site" evidence="6">
    <location>
        <position position="211"/>
    </location>
    <ligand>
        <name>a divalent metal cation</name>
        <dbReference type="ChEBI" id="CHEBI:60240"/>
        <label>2</label>
        <note>catalytic</note>
    </ligand>
</feature>
<gene>
    <name evidence="6 9" type="primary">map</name>
    <name evidence="9" type="ORF">HMPREF0545_1843</name>
</gene>
<dbReference type="PANTHER" id="PTHR43330:SF17">
    <property type="entry name" value="METHIONINE AMINOPEPTIDASE"/>
    <property type="match status" value="1"/>
</dbReference>
<feature type="binding site" evidence="6">
    <location>
        <position position="178"/>
    </location>
    <ligand>
        <name>a divalent metal cation</name>
        <dbReference type="ChEBI" id="CHEBI:60240"/>
        <label>2</label>
        <note>catalytic</note>
    </ligand>
</feature>
<organism evidence="9 10">
    <name type="scientific">Ligilactobacillus salivarius DSM 20555 = ATCC 11741</name>
    <dbReference type="NCBI Taxonomy" id="1423799"/>
    <lineage>
        <taxon>Bacteria</taxon>
        <taxon>Bacillati</taxon>
        <taxon>Bacillota</taxon>
        <taxon>Bacilli</taxon>
        <taxon>Lactobacillales</taxon>
        <taxon>Lactobacillaceae</taxon>
        <taxon>Ligilactobacillus</taxon>
    </lineage>
</organism>
<proteinExistence type="inferred from homology"/>
<dbReference type="InterPro" id="IPR000994">
    <property type="entry name" value="Pept_M24"/>
</dbReference>
<reference evidence="9 10" key="1">
    <citation type="submission" date="2009-01" db="EMBL/GenBank/DDBJ databases">
        <authorList>
            <person name="Qin X."/>
            <person name="Bachman B."/>
            <person name="Battles P."/>
            <person name="Bell A."/>
            <person name="Bess C."/>
            <person name="Bickham C."/>
            <person name="Chaboub L."/>
            <person name="Chen D."/>
            <person name="Coyle M."/>
            <person name="Deiros D.R."/>
            <person name="Dinh H."/>
            <person name="Forbes L."/>
            <person name="Fowler G."/>
            <person name="Francisco L."/>
            <person name="Fu Q."/>
            <person name="Gubbala S."/>
            <person name="Hale W."/>
            <person name="Han Y."/>
            <person name="Hemphill L."/>
            <person name="Highlander S.K."/>
            <person name="Hirani K."/>
            <person name="Hogues M."/>
            <person name="Jackson L."/>
            <person name="Jakkamsetti A."/>
            <person name="Javaid M."/>
            <person name="Jiang H."/>
            <person name="Korchina V."/>
            <person name="Kovar C."/>
            <person name="Lara F."/>
            <person name="Lee S."/>
            <person name="Mata R."/>
            <person name="Mathew T."/>
            <person name="Moen C."/>
            <person name="Morales K."/>
            <person name="Munidasa M."/>
            <person name="Nazareth L."/>
            <person name="Ngo R."/>
            <person name="Nguyen L."/>
            <person name="Okwuonu G."/>
            <person name="Ongeri F."/>
            <person name="Patil S."/>
            <person name="Petrosino J."/>
            <person name="Pham C."/>
            <person name="Pham P."/>
            <person name="Pu L.-L."/>
            <person name="Puazo M."/>
            <person name="Raj R."/>
            <person name="Reid J."/>
            <person name="Rouhana J."/>
            <person name="Saada N."/>
            <person name="Shang Y."/>
            <person name="Simmons D."/>
            <person name="Thornton R."/>
            <person name="Warren J."/>
            <person name="Weissenberger G."/>
            <person name="Zhang J."/>
            <person name="Zhang L."/>
            <person name="Zhou C."/>
            <person name="Zhu D."/>
            <person name="Muzny D."/>
            <person name="Worley K."/>
            <person name="Gibbs R."/>
        </authorList>
    </citation>
    <scope>NUCLEOTIDE SEQUENCE [LARGE SCALE GENOMIC DNA]</scope>
    <source>
        <strain evidence="9 10">ATCC 11741</strain>
    </source>
</reference>
<feature type="binding site" evidence="6">
    <location>
        <position position="103"/>
    </location>
    <ligand>
        <name>a divalent metal cation</name>
        <dbReference type="ChEBI" id="CHEBI:60240"/>
        <label>1</label>
    </ligand>
</feature>
<dbReference type="GO" id="GO:0004239">
    <property type="term" value="F:initiator methionyl aminopeptidase activity"/>
    <property type="evidence" value="ECO:0007669"/>
    <property type="project" value="UniProtKB-UniRule"/>
</dbReference>
<feature type="binding site" evidence="6">
    <location>
        <position position="114"/>
    </location>
    <ligand>
        <name>a divalent metal cation</name>
        <dbReference type="ChEBI" id="CHEBI:60240"/>
        <label>1</label>
    </ligand>
</feature>
<feature type="binding site" evidence="6">
    <location>
        <position position="114"/>
    </location>
    <ligand>
        <name>a divalent metal cation</name>
        <dbReference type="ChEBI" id="CHEBI:60240"/>
        <label>2</label>
        <note>catalytic</note>
    </ligand>
</feature>
<dbReference type="HAMAP" id="MF_01974">
    <property type="entry name" value="MetAP_1"/>
    <property type="match status" value="1"/>
</dbReference>
<sequence>MIYWRKNIMITLKSPREIKEMQKSGQILAGMHIGLRDIIKPGISSWEIEKFARKYFKEHDAIAEQIGFEGYKYATCVSVNDEICHGFPRKNLILKDGDLVKVDTVVNYHGAMSDSCWSYVVGKSTPEIDRLMEVTKNALYLGIEQAQVGNRIGDIGAAIQHYVEDENGYGDVREFIGHGIGPTMHESPNVPHYGEAGQGVRLKEGMTITIEPMVNIGGWEAEMDDPNGWTARTADGSLSCQYEHTIAITKDGPKILTSQDPERDKKYLLDD</sequence>
<evidence type="ECO:0000256" key="7">
    <source>
        <dbReference type="RuleBase" id="RU003653"/>
    </source>
</evidence>
<dbReference type="Pfam" id="PF00557">
    <property type="entry name" value="Peptidase_M24"/>
    <property type="match status" value="1"/>
</dbReference>
<dbReference type="Gene3D" id="3.90.230.10">
    <property type="entry name" value="Creatinase/methionine aminopeptidase superfamily"/>
    <property type="match status" value="1"/>
</dbReference>
<dbReference type="EC" id="3.4.11.18" evidence="6 7"/>
<dbReference type="CDD" id="cd01086">
    <property type="entry name" value="MetAP1"/>
    <property type="match status" value="1"/>
</dbReference>
<evidence type="ECO:0000313" key="10">
    <source>
        <dbReference type="Proteomes" id="UP000003531"/>
    </source>
</evidence>
<feature type="domain" description="Peptidase M24" evidence="8">
    <location>
        <begin position="20"/>
        <end position="250"/>
    </location>
</feature>
<accession>C2EJM1</accession>
<dbReference type="InterPro" id="IPR001714">
    <property type="entry name" value="Pept_M24_MAP"/>
</dbReference>
<dbReference type="PROSITE" id="PS00680">
    <property type="entry name" value="MAP_1"/>
    <property type="match status" value="1"/>
</dbReference>
<dbReference type="NCBIfam" id="TIGR00500">
    <property type="entry name" value="met_pdase_I"/>
    <property type="match status" value="1"/>
</dbReference>
<feature type="binding site" evidence="6">
    <location>
        <position position="85"/>
    </location>
    <ligand>
        <name>substrate</name>
    </ligand>
</feature>
<keyword evidence="2 6" id="KW-0031">Aminopeptidase</keyword>
<comment type="caution">
    <text evidence="9">The sequence shown here is derived from an EMBL/GenBank/DDBJ whole genome shotgun (WGS) entry which is preliminary data.</text>
</comment>
<evidence type="ECO:0000256" key="5">
    <source>
        <dbReference type="ARBA" id="ARBA00022801"/>
    </source>
</evidence>
<evidence type="ECO:0000256" key="1">
    <source>
        <dbReference type="ARBA" id="ARBA00002521"/>
    </source>
</evidence>
<feature type="binding site" evidence="6">
    <location>
        <position position="243"/>
    </location>
    <ligand>
        <name>a divalent metal cation</name>
        <dbReference type="ChEBI" id="CHEBI:60240"/>
        <label>2</label>
        <note>catalytic</note>
    </ligand>
</feature>
<evidence type="ECO:0000256" key="6">
    <source>
        <dbReference type="HAMAP-Rule" id="MF_01974"/>
    </source>
</evidence>